<dbReference type="Pfam" id="PF03631">
    <property type="entry name" value="Virul_fac_BrkB"/>
    <property type="match status" value="1"/>
</dbReference>
<keyword evidence="2" id="KW-1003">Cell membrane</keyword>
<feature type="transmembrane region" description="Helical" evidence="6">
    <location>
        <begin position="106"/>
        <end position="126"/>
    </location>
</feature>
<dbReference type="InterPro" id="IPR017039">
    <property type="entry name" value="Virul_fac_BrkB"/>
</dbReference>
<dbReference type="Proteomes" id="UP000577707">
    <property type="component" value="Unassembled WGS sequence"/>
</dbReference>
<comment type="caution">
    <text evidence="7">The sequence shown here is derived from an EMBL/GenBank/DDBJ whole genome shotgun (WGS) entry which is preliminary data.</text>
</comment>
<evidence type="ECO:0000256" key="2">
    <source>
        <dbReference type="ARBA" id="ARBA00022475"/>
    </source>
</evidence>
<gene>
    <name evidence="7" type="ORF">FHS12_000799</name>
</gene>
<feature type="transmembrane region" description="Helical" evidence="6">
    <location>
        <begin position="64"/>
        <end position="85"/>
    </location>
</feature>
<evidence type="ECO:0000313" key="8">
    <source>
        <dbReference type="Proteomes" id="UP000577707"/>
    </source>
</evidence>
<feature type="transmembrane region" description="Helical" evidence="6">
    <location>
        <begin position="12"/>
        <end position="34"/>
    </location>
</feature>
<evidence type="ECO:0000256" key="6">
    <source>
        <dbReference type="SAM" id="Phobius"/>
    </source>
</evidence>
<dbReference type="GO" id="GO:0005886">
    <property type="term" value="C:plasma membrane"/>
    <property type="evidence" value="ECO:0007669"/>
    <property type="project" value="UniProtKB-SubCell"/>
</dbReference>
<dbReference type="RefSeq" id="WP_183542471.1">
    <property type="nucleotide sequence ID" value="NZ_BMQT01000004.1"/>
</dbReference>
<keyword evidence="8" id="KW-1185">Reference proteome</keyword>
<evidence type="ECO:0000256" key="3">
    <source>
        <dbReference type="ARBA" id="ARBA00022692"/>
    </source>
</evidence>
<sequence length="253" mass="27247">MEGLGRIEVFDRAMTIAAQFFTSVLPVLILIATLGANSDWFADGIHIPEQSREVLENAVEAGGATFGIVGALFVLISATSLSRALTRAFTSIWGLPSPSTNLGSAWRWLAVVLVLALSLVIVRAAGEPLEGLPPREVWPRLMSLTWDIWVATFVPWVLLAGAVRARMLVPGALFFAALMIAVRPATQAWLPGALETSADRYGAIGVAFTYLTWLYVVSFGFLTTALVGQVIATAPGRLGRRVRGGPRHFTQTE</sequence>
<evidence type="ECO:0000313" key="7">
    <source>
        <dbReference type="EMBL" id="MBB3087866.1"/>
    </source>
</evidence>
<keyword evidence="5 6" id="KW-0472">Membrane</keyword>
<protein>
    <submittedName>
        <fullName evidence="7">Membrane protein</fullName>
    </submittedName>
</protein>
<feature type="transmembrane region" description="Helical" evidence="6">
    <location>
        <begin position="210"/>
        <end position="234"/>
    </location>
</feature>
<evidence type="ECO:0000256" key="5">
    <source>
        <dbReference type="ARBA" id="ARBA00023136"/>
    </source>
</evidence>
<proteinExistence type="predicted"/>
<feature type="transmembrane region" description="Helical" evidence="6">
    <location>
        <begin position="146"/>
        <end position="165"/>
    </location>
</feature>
<evidence type="ECO:0000256" key="4">
    <source>
        <dbReference type="ARBA" id="ARBA00022989"/>
    </source>
</evidence>
<keyword evidence="4 6" id="KW-1133">Transmembrane helix</keyword>
<comment type="subcellular location">
    <subcellularLocation>
        <location evidence="1">Cell membrane</location>
        <topology evidence="1">Multi-pass membrane protein</topology>
    </subcellularLocation>
</comment>
<reference evidence="7 8" key="1">
    <citation type="submission" date="2020-08" db="EMBL/GenBank/DDBJ databases">
        <title>Genomic Encyclopedia of Type Strains, Phase III (KMG-III): the genomes of soil and plant-associated and newly described type strains.</title>
        <authorList>
            <person name="Whitman W."/>
        </authorList>
    </citation>
    <scope>NUCLEOTIDE SEQUENCE [LARGE SCALE GENOMIC DNA]</scope>
    <source>
        <strain evidence="7 8">CECT 3302</strain>
    </source>
</reference>
<dbReference type="AlphaFoldDB" id="A0A7W5F7B9"/>
<feature type="transmembrane region" description="Helical" evidence="6">
    <location>
        <begin position="172"/>
        <end position="190"/>
    </location>
</feature>
<evidence type="ECO:0000256" key="1">
    <source>
        <dbReference type="ARBA" id="ARBA00004651"/>
    </source>
</evidence>
<organism evidence="7 8">
    <name type="scientific">Nocardioides albus</name>
    <dbReference type="NCBI Taxonomy" id="1841"/>
    <lineage>
        <taxon>Bacteria</taxon>
        <taxon>Bacillati</taxon>
        <taxon>Actinomycetota</taxon>
        <taxon>Actinomycetes</taxon>
        <taxon>Propionibacteriales</taxon>
        <taxon>Nocardioidaceae</taxon>
        <taxon>Nocardioides</taxon>
    </lineage>
</organism>
<accession>A0A7W5F7B9</accession>
<dbReference type="EMBL" id="JACHXG010000002">
    <property type="protein sequence ID" value="MBB3087866.1"/>
    <property type="molecule type" value="Genomic_DNA"/>
</dbReference>
<name>A0A7W5F7B9_9ACTN</name>
<keyword evidence="3 6" id="KW-0812">Transmembrane</keyword>